<accession>A0ACB7YIZ9</accession>
<evidence type="ECO:0000313" key="2">
    <source>
        <dbReference type="Proteomes" id="UP000828048"/>
    </source>
</evidence>
<sequence>MLSGDLSFMFGSNKTTQIFDFSRNMFEFNLSNVVFPASLLSLKLNHNKIFGSLPVGLTALNYFQFLNVSYNRLCGKIPTGGKLQSFDATTYFHNRCLCGAPLAAC</sequence>
<gene>
    <name evidence="1" type="ORF">Vadar_001783</name>
</gene>
<reference evidence="1 2" key="1">
    <citation type="journal article" date="2021" name="Hortic Res">
        <title>High-quality reference genome and annotation aids understanding of berry development for evergreen blueberry (Vaccinium darrowii).</title>
        <authorList>
            <person name="Yu J."/>
            <person name="Hulse-Kemp A.M."/>
            <person name="Babiker E."/>
            <person name="Staton M."/>
        </authorList>
    </citation>
    <scope>NUCLEOTIDE SEQUENCE [LARGE SCALE GENOMIC DNA]</scope>
    <source>
        <strain evidence="2">cv. NJ 8807/NJ 8810</strain>
        <tissue evidence="1">Young leaf</tissue>
    </source>
</reference>
<proteinExistence type="predicted"/>
<protein>
    <submittedName>
        <fullName evidence="1">Uncharacterized protein</fullName>
    </submittedName>
</protein>
<dbReference type="EMBL" id="CM037161">
    <property type="protein sequence ID" value="KAH7853381.1"/>
    <property type="molecule type" value="Genomic_DNA"/>
</dbReference>
<evidence type="ECO:0000313" key="1">
    <source>
        <dbReference type="EMBL" id="KAH7853381.1"/>
    </source>
</evidence>
<comment type="caution">
    <text evidence="1">The sequence shown here is derived from an EMBL/GenBank/DDBJ whole genome shotgun (WGS) entry which is preliminary data.</text>
</comment>
<organism evidence="1 2">
    <name type="scientific">Vaccinium darrowii</name>
    <dbReference type="NCBI Taxonomy" id="229202"/>
    <lineage>
        <taxon>Eukaryota</taxon>
        <taxon>Viridiplantae</taxon>
        <taxon>Streptophyta</taxon>
        <taxon>Embryophyta</taxon>
        <taxon>Tracheophyta</taxon>
        <taxon>Spermatophyta</taxon>
        <taxon>Magnoliopsida</taxon>
        <taxon>eudicotyledons</taxon>
        <taxon>Gunneridae</taxon>
        <taxon>Pentapetalae</taxon>
        <taxon>asterids</taxon>
        <taxon>Ericales</taxon>
        <taxon>Ericaceae</taxon>
        <taxon>Vaccinioideae</taxon>
        <taxon>Vaccinieae</taxon>
        <taxon>Vaccinium</taxon>
    </lineage>
</organism>
<name>A0ACB7YIZ9_9ERIC</name>
<keyword evidence="2" id="KW-1185">Reference proteome</keyword>
<dbReference type="Proteomes" id="UP000828048">
    <property type="component" value="Chromosome 11"/>
</dbReference>